<dbReference type="SUPFAM" id="SSF55931">
    <property type="entry name" value="Glutamine synthetase/guanido kinase"/>
    <property type="match status" value="1"/>
</dbReference>
<evidence type="ECO:0000259" key="11">
    <source>
        <dbReference type="PROSITE" id="PS51986"/>
    </source>
</evidence>
<evidence type="ECO:0000259" key="12">
    <source>
        <dbReference type="PROSITE" id="PS51987"/>
    </source>
</evidence>
<dbReference type="PROSITE" id="PS51986">
    <property type="entry name" value="GS_BETA_GRASP"/>
    <property type="match status" value="1"/>
</dbReference>
<evidence type="ECO:0000256" key="6">
    <source>
        <dbReference type="ARBA" id="ARBA00022741"/>
    </source>
</evidence>
<dbReference type="SMART" id="SM01230">
    <property type="entry name" value="Gln-synt_C"/>
    <property type="match status" value="1"/>
</dbReference>
<dbReference type="PROSITE" id="PS51987">
    <property type="entry name" value="GS_CATALYTIC"/>
    <property type="match status" value="1"/>
</dbReference>
<comment type="similarity">
    <text evidence="2 9 10">Belongs to the glutamine synthetase family.</text>
</comment>
<dbReference type="InterPro" id="IPR050292">
    <property type="entry name" value="Glutamine_Synthetase"/>
</dbReference>
<dbReference type="SUPFAM" id="SSF54368">
    <property type="entry name" value="Glutamine synthetase, N-terminal domain"/>
    <property type="match status" value="1"/>
</dbReference>
<accession>A0A1B6GXH2</accession>
<evidence type="ECO:0000256" key="3">
    <source>
        <dbReference type="ARBA" id="ARBA00012937"/>
    </source>
</evidence>
<feature type="domain" description="GS catalytic" evidence="12">
    <location>
        <begin position="137"/>
        <end position="380"/>
    </location>
</feature>
<sequence>SKNTKQYCEEKMSRFNTSGGFHENRVAVRTDKTLRKSYLDLPIDENKVIATYVWVDATKINLRSKTRVFEHHEVFKGDKLEFPKWNYDGSSTGQATTELSEVEMHPVKYYKDPFFSSNLRYLILCTTKSLNSKTSGCRSYLKQLTSDFEEFKPKIGIEQEYFLLDMKHERPLGWIESVDEPLKGQYYCGVGPHIAKGRDIVNSHLVACLHAGILITGTNGEVAPSQWEFQIGYGDVMTVCDDLWMARYILNRIAEDFGVMVSYSPKLLPNLSGSGAHFNFSTRETMGENGMEYIMKYMKRLKLHHAEFLKITDNESGNKNLERLTGRHETSSPENFTYGLADRTASIRIPTTAEKHIKGYFEDRRPGANCDPYPVAYSLL</sequence>
<dbReference type="InterPro" id="IPR008147">
    <property type="entry name" value="Gln_synt_N"/>
</dbReference>
<gene>
    <name evidence="13" type="ORF">g.44600</name>
</gene>
<dbReference type="GO" id="GO:0006542">
    <property type="term" value="P:glutamine biosynthetic process"/>
    <property type="evidence" value="ECO:0007669"/>
    <property type="project" value="InterPro"/>
</dbReference>
<evidence type="ECO:0000256" key="10">
    <source>
        <dbReference type="RuleBase" id="RU000384"/>
    </source>
</evidence>
<evidence type="ECO:0000256" key="1">
    <source>
        <dbReference type="ARBA" id="ARBA00004496"/>
    </source>
</evidence>
<keyword evidence="6" id="KW-0547">Nucleotide-binding</keyword>
<evidence type="ECO:0000256" key="7">
    <source>
        <dbReference type="ARBA" id="ARBA00022840"/>
    </source>
</evidence>
<evidence type="ECO:0000313" key="13">
    <source>
        <dbReference type="EMBL" id="JAS67107.1"/>
    </source>
</evidence>
<name>A0A1B6GXH2_9HEMI</name>
<evidence type="ECO:0000256" key="5">
    <source>
        <dbReference type="ARBA" id="ARBA00022598"/>
    </source>
</evidence>
<keyword evidence="4" id="KW-0963">Cytoplasm</keyword>
<evidence type="ECO:0000256" key="2">
    <source>
        <dbReference type="ARBA" id="ARBA00009897"/>
    </source>
</evidence>
<keyword evidence="5" id="KW-0436">Ligase</keyword>
<protein>
    <recommendedName>
        <fullName evidence="3">glutamine synthetase</fullName>
        <ecNumber evidence="3">6.3.1.2</ecNumber>
    </recommendedName>
</protein>
<comment type="catalytic activity">
    <reaction evidence="8">
        <text>L-glutamate + NH4(+) + ATP = L-glutamine + ADP + phosphate + H(+)</text>
        <dbReference type="Rhea" id="RHEA:16169"/>
        <dbReference type="ChEBI" id="CHEBI:15378"/>
        <dbReference type="ChEBI" id="CHEBI:28938"/>
        <dbReference type="ChEBI" id="CHEBI:29985"/>
        <dbReference type="ChEBI" id="CHEBI:30616"/>
        <dbReference type="ChEBI" id="CHEBI:43474"/>
        <dbReference type="ChEBI" id="CHEBI:58359"/>
        <dbReference type="ChEBI" id="CHEBI:456216"/>
        <dbReference type="EC" id="6.3.1.2"/>
    </reaction>
</comment>
<reference evidence="13" key="1">
    <citation type="submission" date="2015-11" db="EMBL/GenBank/DDBJ databases">
        <title>De novo transcriptome assembly of four potential Pierce s Disease insect vectors from Arizona vineyards.</title>
        <authorList>
            <person name="Tassone E.E."/>
        </authorList>
    </citation>
    <scope>NUCLEOTIDE SEQUENCE</scope>
</reference>
<proteinExistence type="inferred from homology"/>
<keyword evidence="7" id="KW-0067">ATP-binding</keyword>
<feature type="non-terminal residue" evidence="13">
    <location>
        <position position="1"/>
    </location>
</feature>
<dbReference type="PANTHER" id="PTHR20852:SF57">
    <property type="entry name" value="GLUTAMINE SYNTHETASE 2 CYTOPLASMIC"/>
    <property type="match status" value="1"/>
</dbReference>
<dbReference type="GO" id="GO:0005524">
    <property type="term" value="F:ATP binding"/>
    <property type="evidence" value="ECO:0007669"/>
    <property type="project" value="UniProtKB-KW"/>
</dbReference>
<dbReference type="EMBL" id="GECZ01002662">
    <property type="protein sequence ID" value="JAS67107.1"/>
    <property type="molecule type" value="Transcribed_RNA"/>
</dbReference>
<dbReference type="EC" id="6.3.1.2" evidence="3"/>
<dbReference type="Gene3D" id="3.10.20.70">
    <property type="entry name" value="Glutamine synthetase, N-terminal domain"/>
    <property type="match status" value="1"/>
</dbReference>
<dbReference type="InterPro" id="IPR036651">
    <property type="entry name" value="Gln_synt_N_sf"/>
</dbReference>
<dbReference type="GO" id="GO:0004356">
    <property type="term" value="F:glutamine synthetase activity"/>
    <property type="evidence" value="ECO:0007669"/>
    <property type="project" value="UniProtKB-EC"/>
</dbReference>
<feature type="non-terminal residue" evidence="13">
    <location>
        <position position="380"/>
    </location>
</feature>
<dbReference type="AlphaFoldDB" id="A0A1B6GXH2"/>
<dbReference type="InterPro" id="IPR014746">
    <property type="entry name" value="Gln_synth/guanido_kin_cat_dom"/>
</dbReference>
<feature type="domain" description="GS beta-grasp" evidence="11">
    <location>
        <begin position="46"/>
        <end position="132"/>
    </location>
</feature>
<dbReference type="Pfam" id="PF00120">
    <property type="entry name" value="Gln-synt_C"/>
    <property type="match status" value="1"/>
</dbReference>
<evidence type="ECO:0000256" key="9">
    <source>
        <dbReference type="PROSITE-ProRule" id="PRU01330"/>
    </source>
</evidence>
<dbReference type="GO" id="GO:0005737">
    <property type="term" value="C:cytoplasm"/>
    <property type="evidence" value="ECO:0007669"/>
    <property type="project" value="UniProtKB-SubCell"/>
</dbReference>
<dbReference type="Gene3D" id="3.30.590.10">
    <property type="entry name" value="Glutamine synthetase/guanido kinase, catalytic domain"/>
    <property type="match status" value="1"/>
</dbReference>
<comment type="subcellular location">
    <subcellularLocation>
        <location evidence="1">Cytoplasm</location>
    </subcellularLocation>
</comment>
<dbReference type="PANTHER" id="PTHR20852">
    <property type="entry name" value="GLUTAMINE SYNTHETASE"/>
    <property type="match status" value="1"/>
</dbReference>
<dbReference type="InterPro" id="IPR008146">
    <property type="entry name" value="Gln_synth_cat_dom"/>
</dbReference>
<organism evidence="13">
    <name type="scientific">Cuerna arida</name>
    <dbReference type="NCBI Taxonomy" id="1464854"/>
    <lineage>
        <taxon>Eukaryota</taxon>
        <taxon>Metazoa</taxon>
        <taxon>Ecdysozoa</taxon>
        <taxon>Arthropoda</taxon>
        <taxon>Hexapoda</taxon>
        <taxon>Insecta</taxon>
        <taxon>Pterygota</taxon>
        <taxon>Neoptera</taxon>
        <taxon>Paraneoptera</taxon>
        <taxon>Hemiptera</taxon>
        <taxon>Auchenorrhyncha</taxon>
        <taxon>Membracoidea</taxon>
        <taxon>Cicadellidae</taxon>
        <taxon>Cicadellinae</taxon>
        <taxon>Proconiini</taxon>
        <taxon>Cuerna</taxon>
    </lineage>
</organism>
<evidence type="ECO:0000256" key="4">
    <source>
        <dbReference type="ARBA" id="ARBA00022490"/>
    </source>
</evidence>
<evidence type="ECO:0000256" key="8">
    <source>
        <dbReference type="ARBA" id="ARBA00049436"/>
    </source>
</evidence>
<dbReference type="FunFam" id="3.30.590.10:FF:000011">
    <property type="entry name" value="Glutamine synthetase"/>
    <property type="match status" value="1"/>
</dbReference>